<dbReference type="InterPro" id="IPR014729">
    <property type="entry name" value="Rossmann-like_a/b/a_fold"/>
</dbReference>
<accession>A0A7Z7I5V4</accession>
<dbReference type="OrthoDB" id="8547832at2"/>
<dbReference type="Gene3D" id="3.40.50.620">
    <property type="entry name" value="HUPs"/>
    <property type="match status" value="1"/>
</dbReference>
<evidence type="ECO:0000313" key="4">
    <source>
        <dbReference type="Proteomes" id="UP000219522"/>
    </source>
</evidence>
<reference evidence="3 4" key="1">
    <citation type="submission" date="2017-09" db="EMBL/GenBank/DDBJ databases">
        <authorList>
            <person name="Varghese N."/>
            <person name="Submissions S."/>
        </authorList>
    </citation>
    <scope>NUCLEOTIDE SEQUENCE [LARGE SCALE GENOMIC DNA]</scope>
    <source>
        <strain evidence="3 4">OK806</strain>
    </source>
</reference>
<gene>
    <name evidence="3" type="ORF">SAMN05446927_2837</name>
</gene>
<dbReference type="PANTHER" id="PTHR46268:SF15">
    <property type="entry name" value="UNIVERSAL STRESS PROTEIN HP_0031"/>
    <property type="match status" value="1"/>
</dbReference>
<dbReference type="InterPro" id="IPR006016">
    <property type="entry name" value="UspA"/>
</dbReference>
<name>A0A7Z7I5V4_9BURK</name>
<dbReference type="InterPro" id="IPR006015">
    <property type="entry name" value="Universal_stress_UspA"/>
</dbReference>
<evidence type="ECO:0000256" key="1">
    <source>
        <dbReference type="ARBA" id="ARBA00008791"/>
    </source>
</evidence>
<organism evidence="3 4">
    <name type="scientific">Caballeronia arationis</name>
    <dbReference type="NCBI Taxonomy" id="1777142"/>
    <lineage>
        <taxon>Bacteria</taxon>
        <taxon>Pseudomonadati</taxon>
        <taxon>Pseudomonadota</taxon>
        <taxon>Betaproteobacteria</taxon>
        <taxon>Burkholderiales</taxon>
        <taxon>Burkholderiaceae</taxon>
        <taxon>Caballeronia</taxon>
    </lineage>
</organism>
<proteinExistence type="inferred from homology"/>
<dbReference type="Pfam" id="PF00582">
    <property type="entry name" value="Usp"/>
    <property type="match status" value="1"/>
</dbReference>
<keyword evidence="4" id="KW-1185">Reference proteome</keyword>
<dbReference type="EMBL" id="OCSU01000001">
    <property type="protein sequence ID" value="SOE65050.1"/>
    <property type="molecule type" value="Genomic_DNA"/>
</dbReference>
<feature type="domain" description="UspA" evidence="2">
    <location>
        <begin position="1"/>
        <end position="145"/>
    </location>
</feature>
<sequence length="159" mass="16879">MFKRIVVAIDGSQTSRRAFEAALELAATHGAVLQPFYVVESTPLYFDVPGYDPSSLRTKLVEEGATLGREALDAMKVRGVEGDVATAEASSLDDVSALVLDAARAFNADLLVMGTHGRKGFQRLILGSVAERCLRQATLPVLLIPSAAGSEKSTTMPAE</sequence>
<dbReference type="RefSeq" id="WP_062639925.1">
    <property type="nucleotide sequence ID" value="NZ_FCOG02000070.1"/>
</dbReference>
<dbReference type="SUPFAM" id="SSF52402">
    <property type="entry name" value="Adenine nucleotide alpha hydrolases-like"/>
    <property type="match status" value="1"/>
</dbReference>
<comment type="caution">
    <text evidence="3">The sequence shown here is derived from an EMBL/GenBank/DDBJ whole genome shotgun (WGS) entry which is preliminary data.</text>
</comment>
<dbReference type="AlphaFoldDB" id="A0A7Z7I5V4"/>
<protein>
    <submittedName>
        <fullName evidence="3">Nucleotide-binding universal stress protein, UspA family</fullName>
    </submittedName>
</protein>
<evidence type="ECO:0000313" key="3">
    <source>
        <dbReference type="EMBL" id="SOE65050.1"/>
    </source>
</evidence>
<evidence type="ECO:0000259" key="2">
    <source>
        <dbReference type="Pfam" id="PF00582"/>
    </source>
</evidence>
<dbReference type="PANTHER" id="PTHR46268">
    <property type="entry name" value="STRESS RESPONSE PROTEIN NHAX"/>
    <property type="match status" value="1"/>
</dbReference>
<dbReference type="PRINTS" id="PR01438">
    <property type="entry name" value="UNVRSLSTRESS"/>
</dbReference>
<dbReference type="CDD" id="cd00293">
    <property type="entry name" value="USP-like"/>
    <property type="match status" value="1"/>
</dbReference>
<comment type="similarity">
    <text evidence="1">Belongs to the universal stress protein A family.</text>
</comment>
<dbReference type="Proteomes" id="UP000219522">
    <property type="component" value="Unassembled WGS sequence"/>
</dbReference>